<accession>A0AAU7E782</accession>
<feature type="domain" description="GGDEF" evidence="1">
    <location>
        <begin position="172"/>
        <end position="341"/>
    </location>
</feature>
<dbReference type="InterPro" id="IPR029787">
    <property type="entry name" value="Nucleotide_cyclase"/>
</dbReference>
<evidence type="ECO:0000259" key="1">
    <source>
        <dbReference type="SMART" id="SM00267"/>
    </source>
</evidence>
<dbReference type="SUPFAM" id="SSF55073">
    <property type="entry name" value="Nucleotide cyclase"/>
    <property type="match status" value="1"/>
</dbReference>
<dbReference type="InterPro" id="IPR000160">
    <property type="entry name" value="GGDEF_dom"/>
</dbReference>
<name>A0AAU7E782_9BACT</name>
<dbReference type="GO" id="GO:0052621">
    <property type="term" value="F:diguanylate cyclase activity"/>
    <property type="evidence" value="ECO:0007669"/>
    <property type="project" value="UniProtKB-EC"/>
</dbReference>
<dbReference type="EMBL" id="CP155620">
    <property type="protein sequence ID" value="XBJ29306.1"/>
    <property type="molecule type" value="Genomic_DNA"/>
</dbReference>
<organism evidence="2">
    <name type="scientific">Campylobacter sp. CCS1377</name>
    <dbReference type="NCBI Taxonomy" id="3158229"/>
    <lineage>
        <taxon>Bacteria</taxon>
        <taxon>Pseudomonadati</taxon>
        <taxon>Campylobacterota</taxon>
        <taxon>Epsilonproteobacteria</taxon>
        <taxon>Campylobacterales</taxon>
        <taxon>Campylobacteraceae</taxon>
        <taxon>Campylobacter</taxon>
    </lineage>
</organism>
<evidence type="ECO:0000313" key="2">
    <source>
        <dbReference type="EMBL" id="XBJ29306.1"/>
    </source>
</evidence>
<protein>
    <submittedName>
        <fullName evidence="2">Diguanylate cyclase</fullName>
        <ecNumber evidence="2">2.7.7.65</ecNumber>
    </submittedName>
</protein>
<dbReference type="SMART" id="SM00267">
    <property type="entry name" value="GGDEF"/>
    <property type="match status" value="1"/>
</dbReference>
<keyword evidence="2" id="KW-0548">Nucleotidyltransferase</keyword>
<dbReference type="InterPro" id="IPR043128">
    <property type="entry name" value="Rev_trsase/Diguanyl_cyclase"/>
</dbReference>
<gene>
    <name evidence="2" type="ORF">AAH949_00235</name>
</gene>
<keyword evidence="2" id="KW-0808">Transferase</keyword>
<sequence>MDFESDDFLSDFNFDQNETKEPQKINKISGGELEKFARAVLTQLVDDNVPPTPENFRIYFEKMIDGKSMTLQKKISELMEIESKKEDKQVLIENEVKRSFSSLKILLQDIAMIYKNTEVMVDLTHKRMSELSINSNSLTAINIIDTLKMDLERFSALLEKYSLNIKYSFEEVSQVYKSIEEQSDFDPKYGVYNKKFLLKTLDNFKEGFSKYNYQTSLIFLRVKESVFAKILSQKEKTILLKNISKILTKHIAKGDIIAHYENGIFVAILKHTNLNDAKKICEDLLSFIYNTNFFMSGIEIEMDLEAVLTCISDEFSNEKMIEKAINALELTGKETQQFAVIN</sequence>
<proteinExistence type="predicted"/>
<dbReference type="EC" id="2.7.7.65" evidence="2"/>
<dbReference type="RefSeq" id="WP_134238219.1">
    <property type="nucleotide sequence ID" value="NZ_CP155620.1"/>
</dbReference>
<dbReference type="Gene3D" id="3.30.70.270">
    <property type="match status" value="1"/>
</dbReference>
<dbReference type="Pfam" id="PF00990">
    <property type="entry name" value="GGDEF"/>
    <property type="match status" value="1"/>
</dbReference>
<reference evidence="2" key="1">
    <citation type="submission" date="2024-05" db="EMBL/GenBank/DDBJ databases">
        <title>Campylobacter coli isolated from environmental waters in Slovenia.</title>
        <authorList>
            <person name="Zautner A.E."/>
            <person name="Bunk B."/>
            <person name="Riedel T."/>
            <person name="Sproeer C."/>
        </authorList>
    </citation>
    <scope>NUCLEOTIDE SEQUENCE</scope>
    <source>
        <strain evidence="2">CCS1377</strain>
    </source>
</reference>
<dbReference type="AlphaFoldDB" id="A0AAU7E782"/>